<gene>
    <name evidence="3" type="primary">pilO</name>
    <name evidence="3" type="ORF">JNB62_10310</name>
</gene>
<dbReference type="RefSeq" id="WP_220300783.1">
    <property type="nucleotide sequence ID" value="NZ_JAEUAW010000006.1"/>
</dbReference>
<reference evidence="3 4" key="1">
    <citation type="journal article" date="2021" name="MBio">
        <title>Poor Competitiveness of Bradyrhizobium in Pigeon Pea Root Colonization in Indian Soils.</title>
        <authorList>
            <person name="Chalasani D."/>
            <person name="Basu A."/>
            <person name="Pullabhotla S.V.S.R.N."/>
            <person name="Jorrin B."/>
            <person name="Neal A.L."/>
            <person name="Poole P.S."/>
            <person name="Podile A.R."/>
            <person name="Tkacz A."/>
        </authorList>
    </citation>
    <scope>NUCLEOTIDE SEQUENCE [LARGE SCALE GENOMIC DNA]</scope>
    <source>
        <strain evidence="3 4">HU14</strain>
    </source>
</reference>
<feature type="transmembrane region" description="Helical" evidence="2">
    <location>
        <begin position="7"/>
        <end position="31"/>
    </location>
</feature>
<evidence type="ECO:0000313" key="4">
    <source>
        <dbReference type="Proteomes" id="UP001196843"/>
    </source>
</evidence>
<name>A0ABS7HPA9_9MICO</name>
<feature type="region of interest" description="Disordered" evidence="1">
    <location>
        <begin position="121"/>
        <end position="161"/>
    </location>
</feature>
<keyword evidence="4" id="KW-1185">Reference proteome</keyword>
<proteinExistence type="predicted"/>
<sequence length="227" mass="23025">MPKHLVTAIGLIVSLGVIALGVFLVALPLYFQAVGVDAQTATVANTNTIYQAQVDSLTEQQQNLDQINADVAQLRAQIPADGQLDDVFEVVGRAAEDTGVQLTAVTAGEQVAFVARTGVEDPDAAATPAPEPTPAATDAAADTTATGDAATPAPPTATDSRQQVDFTISATAGDMAQATAFLDALRAGPRLLSSITATSTQSGEGTVALQITALTYVDGVSSSEGGR</sequence>
<protein>
    <submittedName>
        <fullName evidence="3">Type 4a pilus biogenesis protein PilO</fullName>
    </submittedName>
</protein>
<keyword evidence="2" id="KW-1133">Transmembrane helix</keyword>
<dbReference type="Proteomes" id="UP001196843">
    <property type="component" value="Unassembled WGS sequence"/>
</dbReference>
<comment type="caution">
    <text evidence="3">The sequence shown here is derived from an EMBL/GenBank/DDBJ whole genome shotgun (WGS) entry which is preliminary data.</text>
</comment>
<keyword evidence="2" id="KW-0812">Transmembrane</keyword>
<feature type="compositionally biased region" description="Low complexity" evidence="1">
    <location>
        <begin position="124"/>
        <end position="159"/>
    </location>
</feature>
<keyword evidence="2" id="KW-0472">Membrane</keyword>
<dbReference type="EMBL" id="JAEUAW010000006">
    <property type="protein sequence ID" value="MBW9094076.1"/>
    <property type="molecule type" value="Genomic_DNA"/>
</dbReference>
<evidence type="ECO:0000313" key="3">
    <source>
        <dbReference type="EMBL" id="MBW9094076.1"/>
    </source>
</evidence>
<evidence type="ECO:0000256" key="2">
    <source>
        <dbReference type="SAM" id="Phobius"/>
    </source>
</evidence>
<evidence type="ECO:0000256" key="1">
    <source>
        <dbReference type="SAM" id="MobiDB-lite"/>
    </source>
</evidence>
<accession>A0ABS7HPA9</accession>
<organism evidence="3 4">
    <name type="scientific">Microbacterium jejuense</name>
    <dbReference type="NCBI Taxonomy" id="1263637"/>
    <lineage>
        <taxon>Bacteria</taxon>
        <taxon>Bacillati</taxon>
        <taxon>Actinomycetota</taxon>
        <taxon>Actinomycetes</taxon>
        <taxon>Micrococcales</taxon>
        <taxon>Microbacteriaceae</taxon>
        <taxon>Microbacterium</taxon>
    </lineage>
</organism>